<feature type="coiled-coil region" evidence="1">
    <location>
        <begin position="100"/>
        <end position="127"/>
    </location>
</feature>
<feature type="signal peptide" evidence="2">
    <location>
        <begin position="1"/>
        <end position="19"/>
    </location>
</feature>
<sequence length="1055" mass="110633">MKKSLLVLTAALSFGAAAAQTTAPASAPQVPALTDVPAGHWAKDAIDRLVSTGIILGYPDGTFRGTQNLTRYEAAVIIARLLDQMRQGQVAPSDIDPETLTALQNAIQELAADLAALGVRVSDLEENMVSRDDFARLEERVEMIAAASGDAEALAGITAQIEELTARADEYDTLRADVDDNASSIAALNDLTVLLNQDILNLQDRVSAVEAAQADLVARADFDNLAGRVGVVETRVNSIDNRVTQLERFAFSIQPTLSATYYVARSTRDMDFDRLIPGTVFTTGTDGSATTVDTAVDYADMTGGRVPVANGQAPARTTDETANQTQNAAAAVNYYGFSTAAGAVNVEGATTISFGITFGTATGRLDTTKSAVSGAFVPGPGGLNVNKVDVSFGIRAGLPTADSRYPDVVQDGTTYRPLFFYFNNATAQFTVGNAPITVTFGKSLKFKFADYIGDNDAVGRGDGYIVNVDGSTLPVIGAFKPTITGVYGSRGGANGDNIYYRGLRATITPVGTLKAGIHYMQEGADAFAEANAAFLATDRAAVVGPPAVPAYTGVNTTLVADVTAFGADLHGTVGGWQLDSEYATSRVTTATYARNAGAAPTRTAVTTVENAFYAKAAGSLGPVKFYTINYRSVSPGYNATAGIMEADPTATNSTAPYVAGRTGFGVKAKATLGPVSVGGYVDNSVAYGKNPLDTAREPSAIVDRGIAAKVSLLNLVTVRGGYYEYMANVAAPIPAGFQNTAGTRYAVRADVTPGLGFSVGAFFRNLSIAGFRANSDSGLFSYSTSASSNEFGLTTTELDSNSCGGTTCYSEFGVEAKHDGKAADAIVKNLDLTLGYKARYRTATNSYSNNVVYGNAAYNGKVGVANINVGAGFETSTYGSTELSTNNTLANTTSFNGTVDVKTDTLNTVFRPSFEAYAKFYNKSYDYAATGANVDFTANDVTYRVGVRLNEFLLPNTKLAVYYAGYVGTNRAYRPFAAGASGTAGTAGTTVDQYNYNRTLTQSLVYVEGNYYDLSFGYGYGTLGLTGLAASTTTAAQPAQSARGSVFKISYRVTF</sequence>
<evidence type="ECO:0000256" key="2">
    <source>
        <dbReference type="SAM" id="SignalP"/>
    </source>
</evidence>
<name>A0A2T3W5I7_9DEIO</name>
<proteinExistence type="predicted"/>
<dbReference type="Proteomes" id="UP000240317">
    <property type="component" value="Unassembled WGS sequence"/>
</dbReference>
<dbReference type="Gene3D" id="1.10.287.1490">
    <property type="match status" value="1"/>
</dbReference>
<keyword evidence="1" id="KW-0175">Coiled coil</keyword>
<organism evidence="4 5">
    <name type="scientific">Deinococcus arcticus</name>
    <dbReference type="NCBI Taxonomy" id="2136176"/>
    <lineage>
        <taxon>Bacteria</taxon>
        <taxon>Thermotogati</taxon>
        <taxon>Deinococcota</taxon>
        <taxon>Deinococci</taxon>
        <taxon>Deinococcales</taxon>
        <taxon>Deinococcaceae</taxon>
        <taxon>Deinococcus</taxon>
    </lineage>
</organism>
<gene>
    <name evidence="4" type="ORF">C8263_14650</name>
</gene>
<evidence type="ECO:0000313" key="4">
    <source>
        <dbReference type="EMBL" id="PTA67148.1"/>
    </source>
</evidence>
<dbReference type="RefSeq" id="WP_107138886.1">
    <property type="nucleotide sequence ID" value="NZ_PYSV01000015.1"/>
</dbReference>
<dbReference type="EMBL" id="PYSV01000015">
    <property type="protein sequence ID" value="PTA67148.1"/>
    <property type="molecule type" value="Genomic_DNA"/>
</dbReference>
<evidence type="ECO:0000259" key="3">
    <source>
        <dbReference type="PROSITE" id="PS51272"/>
    </source>
</evidence>
<dbReference type="Pfam" id="PF00395">
    <property type="entry name" value="SLH"/>
    <property type="match status" value="1"/>
</dbReference>
<dbReference type="PROSITE" id="PS51272">
    <property type="entry name" value="SLH"/>
    <property type="match status" value="1"/>
</dbReference>
<dbReference type="PANTHER" id="PTHR43308:SF1">
    <property type="entry name" value="OUTER MEMBRANE PROTEIN ALPHA"/>
    <property type="match status" value="1"/>
</dbReference>
<evidence type="ECO:0000256" key="1">
    <source>
        <dbReference type="SAM" id="Coils"/>
    </source>
</evidence>
<dbReference type="InterPro" id="IPR051465">
    <property type="entry name" value="Cell_Envelope_Struct_Comp"/>
</dbReference>
<protein>
    <submittedName>
        <fullName evidence="4">S-layer protein</fullName>
    </submittedName>
</protein>
<keyword evidence="2" id="KW-0732">Signal</keyword>
<keyword evidence="5" id="KW-1185">Reference proteome</keyword>
<dbReference type="InterPro" id="IPR001119">
    <property type="entry name" value="SLH_dom"/>
</dbReference>
<dbReference type="InterPro" id="IPR048736">
    <property type="entry name" value="SlpA_C"/>
</dbReference>
<dbReference type="OrthoDB" id="5845122at2"/>
<dbReference type="PANTHER" id="PTHR43308">
    <property type="entry name" value="OUTER MEMBRANE PROTEIN ALPHA-RELATED"/>
    <property type="match status" value="1"/>
</dbReference>
<dbReference type="AlphaFoldDB" id="A0A2T3W5I7"/>
<accession>A0A2T3W5I7</accession>
<feature type="domain" description="SLH" evidence="3">
    <location>
        <begin position="29"/>
        <end position="92"/>
    </location>
</feature>
<dbReference type="Pfam" id="PF21620">
    <property type="entry name" value="SlpA_C"/>
    <property type="match status" value="1"/>
</dbReference>
<reference evidence="4 5" key="1">
    <citation type="submission" date="2018-03" db="EMBL/GenBank/DDBJ databases">
        <title>Draft genome of Deinococcus sp. OD32.</title>
        <authorList>
            <person name="Wang X.-P."/>
            <person name="Du Z.-J."/>
        </authorList>
    </citation>
    <scope>NUCLEOTIDE SEQUENCE [LARGE SCALE GENOMIC DNA]</scope>
    <source>
        <strain evidence="4 5">OD32</strain>
    </source>
</reference>
<feature type="chain" id="PRO_5015555005" evidence="2">
    <location>
        <begin position="20"/>
        <end position="1055"/>
    </location>
</feature>
<evidence type="ECO:0000313" key="5">
    <source>
        <dbReference type="Proteomes" id="UP000240317"/>
    </source>
</evidence>
<comment type="caution">
    <text evidence="4">The sequence shown here is derived from an EMBL/GenBank/DDBJ whole genome shotgun (WGS) entry which is preliminary data.</text>
</comment>